<dbReference type="EMBL" id="CAXAMN010017047">
    <property type="protein sequence ID" value="CAK9049658.1"/>
    <property type="molecule type" value="Genomic_DNA"/>
</dbReference>
<gene>
    <name evidence="4" type="ORF">CCMP2556_LOCUS25387</name>
</gene>
<accession>A0ABP0MEQ2</accession>
<dbReference type="PANTHER" id="PTHR22878">
    <property type="entry name" value="DYNEIN HEAVY CHAIN 6, AXONEMAL-LIKE-RELATED"/>
    <property type="match status" value="1"/>
</dbReference>
<proteinExistence type="predicted"/>
<dbReference type="InterPro" id="IPR027417">
    <property type="entry name" value="P-loop_NTPase"/>
</dbReference>
<feature type="region of interest" description="Disordered" evidence="1">
    <location>
        <begin position="89"/>
        <end position="108"/>
    </location>
</feature>
<dbReference type="InterPro" id="IPR041658">
    <property type="entry name" value="AAA_lid_11"/>
</dbReference>
<organism evidence="4 5">
    <name type="scientific">Durusdinium trenchii</name>
    <dbReference type="NCBI Taxonomy" id="1381693"/>
    <lineage>
        <taxon>Eukaryota</taxon>
        <taxon>Sar</taxon>
        <taxon>Alveolata</taxon>
        <taxon>Dinophyceae</taxon>
        <taxon>Suessiales</taxon>
        <taxon>Symbiodiniaceae</taxon>
        <taxon>Durusdinium</taxon>
    </lineage>
</organism>
<dbReference type="Gene3D" id="1.10.8.720">
    <property type="entry name" value="Region D6 of dynein motor"/>
    <property type="match status" value="1"/>
</dbReference>
<feature type="domain" description="Dynein heavy chain AAA lid" evidence="3">
    <location>
        <begin position="348"/>
        <end position="482"/>
    </location>
</feature>
<dbReference type="Proteomes" id="UP001642484">
    <property type="component" value="Unassembled WGS sequence"/>
</dbReference>
<evidence type="ECO:0000256" key="1">
    <source>
        <dbReference type="SAM" id="MobiDB-lite"/>
    </source>
</evidence>
<dbReference type="Gene3D" id="3.40.50.300">
    <property type="entry name" value="P-loop containing nucleotide triphosphate hydrolases"/>
    <property type="match status" value="1"/>
</dbReference>
<feature type="domain" description="Dynein heavy chain ATP-binding dynein motor region" evidence="2">
    <location>
        <begin position="176"/>
        <end position="242"/>
    </location>
</feature>
<evidence type="ECO:0000259" key="2">
    <source>
        <dbReference type="Pfam" id="PF12781"/>
    </source>
</evidence>
<protein>
    <submittedName>
        <fullName evidence="4">Uncharacterized protein</fullName>
    </submittedName>
</protein>
<evidence type="ECO:0000313" key="4">
    <source>
        <dbReference type="EMBL" id="CAK9049658.1"/>
    </source>
</evidence>
<dbReference type="InterPro" id="IPR026983">
    <property type="entry name" value="DHC"/>
</dbReference>
<feature type="region of interest" description="Disordered" evidence="1">
    <location>
        <begin position="577"/>
        <end position="668"/>
    </location>
</feature>
<keyword evidence="5" id="KW-1185">Reference proteome</keyword>
<evidence type="ECO:0000259" key="3">
    <source>
        <dbReference type="Pfam" id="PF18198"/>
    </source>
</evidence>
<dbReference type="Pfam" id="PF18198">
    <property type="entry name" value="AAA_lid_11"/>
    <property type="match status" value="1"/>
</dbReference>
<dbReference type="PANTHER" id="PTHR22878:SF69">
    <property type="entry name" value="DYNEIN HEAVY CHAIN"/>
    <property type="match status" value="1"/>
</dbReference>
<feature type="domain" description="Dynein heavy chain ATP-binding dynein motor region" evidence="2">
    <location>
        <begin position="100"/>
        <end position="175"/>
    </location>
</feature>
<dbReference type="InterPro" id="IPR042219">
    <property type="entry name" value="AAA_lid_11_sf"/>
</dbReference>
<name>A0ABP0MEQ2_9DINO</name>
<dbReference type="InterPro" id="IPR035706">
    <property type="entry name" value="AAA_9"/>
</dbReference>
<feature type="compositionally biased region" description="Polar residues" evidence="1">
    <location>
        <begin position="89"/>
        <end position="107"/>
    </location>
</feature>
<reference evidence="4 5" key="1">
    <citation type="submission" date="2024-02" db="EMBL/GenBank/DDBJ databases">
        <authorList>
            <person name="Chen Y."/>
            <person name="Shah S."/>
            <person name="Dougan E. K."/>
            <person name="Thang M."/>
            <person name="Chan C."/>
        </authorList>
    </citation>
    <scope>NUCLEOTIDE SEQUENCE [LARGE SCALE GENOMIC DNA]</scope>
</reference>
<comment type="caution">
    <text evidence="4">The sequence shown here is derived from an EMBL/GenBank/DDBJ whole genome shotgun (WGS) entry which is preliminary data.</text>
</comment>
<evidence type="ECO:0000313" key="5">
    <source>
        <dbReference type="Proteomes" id="UP001642484"/>
    </source>
</evidence>
<sequence>MHCFRGLLTKLEGGHPPEDSACYPSLQELGRIINATLAYRRRFALTGRCPTVWESDHLVLQTEDLELRRPGSMRGRHLDLRRAAPLNVESQAPTSTMGKGSDLNVTPSKEADDNLQVFEQSMEAGHPALVENMLETVDAVLQPVIARNTLISHGTKRVLKLGEKQHPCDEDLLLFVRIVKLERPDLPRIKRSCDLIQQQNEFKVADLEAYLLGKLAGADSDILEDTELVFGLEDAKFTSDEVKEKATDRVKPRSEGVVTFAIYSSLWSTRCRQADRGLHVGPQDLGRSGTDQATAHSLGGGMLYDLSSLPWCIKIADVAPTDLKANLRRANARTVSQEHIACQKPKEFKATLFALDFFHSLVLGRVKFGSQGCLAALGLAEEMFGWSKKYPFNDGDLTIYAQVLCNYLNNAESGPFPTDVPWQLRYITDQDRRVLRKTSELPALLTNMSLARFKLPDASKLEYSSYQTLIEEPQLFGLHPNAEIGFLTSQGINIFKTVQMVSGDTAAATMDLVACTPHIAKYKDDLPQDLDMAEIRGRLREEDCTPQALPSPTTKSALHVARAGAVEETASVKCRFPQRAGRAKRNKDYTHVEVRLPPPRQQRVRPRVQRGSRLYPFRRGEPHQRGGVPGKDPGGPRHPPKRCSWQGAKDPAPKIHSSTRERPKRWIP</sequence>
<dbReference type="Pfam" id="PF12781">
    <property type="entry name" value="AAA_9"/>
    <property type="match status" value="2"/>
</dbReference>